<evidence type="ECO:0000313" key="1">
    <source>
        <dbReference type="EMBL" id="KAJ0045897.1"/>
    </source>
</evidence>
<keyword evidence="2" id="KW-1185">Reference proteome</keyword>
<accession>A0ACC0Z6N0</accession>
<dbReference type="EMBL" id="CM047738">
    <property type="protein sequence ID" value="KAJ0045897.1"/>
    <property type="molecule type" value="Genomic_DNA"/>
</dbReference>
<gene>
    <name evidence="1" type="ORF">Pint_05379</name>
</gene>
<sequence length="279" mass="30667">MLKKALQNAPPARDFMGALRAAHLRTGLPGLVAEVKRASPSWGIIGVDFDPVEIAQANENGGAACLSVLTDEKVALKIWSNKEGWSKGLVCNFPLLCKEFIIDAWQINYARTKGADAVLLIAAVFPHLDIRYMIKVCKMLGLAAVWMLLLLSFIFHDEKEMDLVLGIEGIELIGTIVTLDTDITMLANTCNLYFFLSTETFKVDINNTKKLLQGEHGQRIRQKDNIVVGESGLFTPDHITLYKKLVSKLEKNVLVGVSIVKQSDPAEGIAGLFGKDISL</sequence>
<dbReference type="Proteomes" id="UP001163603">
    <property type="component" value="Chromosome 3"/>
</dbReference>
<evidence type="ECO:0000313" key="2">
    <source>
        <dbReference type="Proteomes" id="UP001163603"/>
    </source>
</evidence>
<proteinExistence type="predicted"/>
<organism evidence="1 2">
    <name type="scientific">Pistacia integerrima</name>
    <dbReference type="NCBI Taxonomy" id="434235"/>
    <lineage>
        <taxon>Eukaryota</taxon>
        <taxon>Viridiplantae</taxon>
        <taxon>Streptophyta</taxon>
        <taxon>Embryophyta</taxon>
        <taxon>Tracheophyta</taxon>
        <taxon>Spermatophyta</taxon>
        <taxon>Magnoliopsida</taxon>
        <taxon>eudicotyledons</taxon>
        <taxon>Gunneridae</taxon>
        <taxon>Pentapetalae</taxon>
        <taxon>rosids</taxon>
        <taxon>malvids</taxon>
        <taxon>Sapindales</taxon>
        <taxon>Anacardiaceae</taxon>
        <taxon>Pistacia</taxon>
    </lineage>
</organism>
<name>A0ACC0Z6N0_9ROSI</name>
<comment type="caution">
    <text evidence="1">The sequence shown here is derived from an EMBL/GenBank/DDBJ whole genome shotgun (WGS) entry which is preliminary data.</text>
</comment>
<reference evidence="2" key="1">
    <citation type="journal article" date="2023" name="G3 (Bethesda)">
        <title>Genome assembly and association tests identify interacting loci associated with vigor, precocity, and sex in interspecific pistachio rootstocks.</title>
        <authorList>
            <person name="Palmer W."/>
            <person name="Jacygrad E."/>
            <person name="Sagayaradj S."/>
            <person name="Cavanaugh K."/>
            <person name="Han R."/>
            <person name="Bertier L."/>
            <person name="Beede B."/>
            <person name="Kafkas S."/>
            <person name="Golino D."/>
            <person name="Preece J."/>
            <person name="Michelmore R."/>
        </authorList>
    </citation>
    <scope>NUCLEOTIDE SEQUENCE [LARGE SCALE GENOMIC DNA]</scope>
</reference>
<protein>
    <submittedName>
        <fullName evidence="1">Uncharacterized protein</fullName>
    </submittedName>
</protein>